<protein>
    <recommendedName>
        <fullName evidence="2">PRELI/MSF1 domain-containing protein</fullName>
    </recommendedName>
</protein>
<dbReference type="PROSITE" id="PS50904">
    <property type="entry name" value="PRELI_MSF1"/>
    <property type="match status" value="1"/>
</dbReference>
<gene>
    <name evidence="3" type="ORF">CUNI_LOCUS17538</name>
</gene>
<dbReference type="InterPro" id="IPR037365">
    <property type="entry name" value="Slowmo/Ups"/>
</dbReference>
<feature type="coiled-coil region" evidence="1">
    <location>
        <begin position="156"/>
        <end position="183"/>
    </location>
</feature>
<dbReference type="GO" id="GO:0005758">
    <property type="term" value="C:mitochondrial intermembrane space"/>
    <property type="evidence" value="ECO:0007669"/>
    <property type="project" value="InterPro"/>
</dbReference>
<organism evidence="3 4">
    <name type="scientific">Candidula unifasciata</name>
    <dbReference type="NCBI Taxonomy" id="100452"/>
    <lineage>
        <taxon>Eukaryota</taxon>
        <taxon>Metazoa</taxon>
        <taxon>Spiralia</taxon>
        <taxon>Lophotrochozoa</taxon>
        <taxon>Mollusca</taxon>
        <taxon>Gastropoda</taxon>
        <taxon>Heterobranchia</taxon>
        <taxon>Euthyneura</taxon>
        <taxon>Panpulmonata</taxon>
        <taxon>Eupulmonata</taxon>
        <taxon>Stylommatophora</taxon>
        <taxon>Helicina</taxon>
        <taxon>Helicoidea</taxon>
        <taxon>Geomitridae</taxon>
        <taxon>Candidula</taxon>
    </lineage>
</organism>
<comment type="caution">
    <text evidence="3">The sequence shown here is derived from an EMBL/GenBank/DDBJ whole genome shotgun (WGS) entry which is preliminary data.</text>
</comment>
<keyword evidence="1" id="KW-0175">Coiled coil</keyword>
<dbReference type="Proteomes" id="UP000678393">
    <property type="component" value="Unassembled WGS sequence"/>
</dbReference>
<keyword evidence="4" id="KW-1185">Reference proteome</keyword>
<dbReference type="OrthoDB" id="407630at2759"/>
<evidence type="ECO:0000313" key="4">
    <source>
        <dbReference type="Proteomes" id="UP000678393"/>
    </source>
</evidence>
<evidence type="ECO:0000259" key="2">
    <source>
        <dbReference type="PROSITE" id="PS50904"/>
    </source>
</evidence>
<proteinExistence type="predicted"/>
<reference evidence="3" key="1">
    <citation type="submission" date="2021-04" db="EMBL/GenBank/DDBJ databases">
        <authorList>
            <consortium name="Molecular Ecology Group"/>
        </authorList>
    </citation>
    <scope>NUCLEOTIDE SEQUENCE</scope>
</reference>
<feature type="domain" description="PRELI/MSF1" evidence="2">
    <location>
        <begin position="1"/>
        <end position="171"/>
    </location>
</feature>
<dbReference type="EMBL" id="CAJHNH020005002">
    <property type="protein sequence ID" value="CAG5131980.1"/>
    <property type="molecule type" value="Genomic_DNA"/>
</dbReference>
<accession>A0A8S3ZVJ8</accession>
<dbReference type="InterPro" id="IPR006797">
    <property type="entry name" value="PRELI/MSF1_dom"/>
</dbReference>
<sequence>MRIWNSEHTFNHSWDTVVTAAWRKYPNPHNPSVLGLDVLDRRVDSEGKLKSHRLLSTSWGFPSWVRKMIGMQDMCYASELSTVDPENKTFTLRTRNVTLSNIVTVDEHVTYCQHPTDPNKTLLKQEATVTVSGLPLCNKLEQMMTDAMTNNASKGRQAMEFVIDKLTKEARELSAEAQKCMDTVLPHANTL</sequence>
<dbReference type="AlphaFoldDB" id="A0A8S3ZVJ8"/>
<name>A0A8S3ZVJ8_9EUPU</name>
<evidence type="ECO:0000313" key="3">
    <source>
        <dbReference type="EMBL" id="CAG5131980.1"/>
    </source>
</evidence>
<dbReference type="Pfam" id="PF04707">
    <property type="entry name" value="PRELI"/>
    <property type="match status" value="1"/>
</dbReference>
<dbReference type="PANTHER" id="PTHR11158">
    <property type="entry name" value="MSF1/PX19 RELATED"/>
    <property type="match status" value="1"/>
</dbReference>
<evidence type="ECO:0000256" key="1">
    <source>
        <dbReference type="SAM" id="Coils"/>
    </source>
</evidence>